<keyword evidence="4" id="KW-1185">Reference proteome</keyword>
<evidence type="ECO:0000313" key="4">
    <source>
        <dbReference type="Proteomes" id="UP000075885"/>
    </source>
</evidence>
<dbReference type="VEuPathDB" id="VectorBase:AEPI008104"/>
<dbReference type="EnsemblMetazoa" id="AEPI008104-RA">
    <property type="protein sequence ID" value="AEPI008104-PA"/>
    <property type="gene ID" value="AEPI008104"/>
</dbReference>
<feature type="region of interest" description="Disordered" evidence="1">
    <location>
        <begin position="531"/>
        <end position="567"/>
    </location>
</feature>
<feature type="domain" description="RGS" evidence="2">
    <location>
        <begin position="391"/>
        <end position="512"/>
    </location>
</feature>
<evidence type="ECO:0000256" key="1">
    <source>
        <dbReference type="SAM" id="MobiDB-lite"/>
    </source>
</evidence>
<dbReference type="AlphaFoldDB" id="A0A182PMD1"/>
<dbReference type="InterPro" id="IPR044926">
    <property type="entry name" value="RGS_subdomain_2"/>
</dbReference>
<organism evidence="3 4">
    <name type="scientific">Anopheles epiroticus</name>
    <dbReference type="NCBI Taxonomy" id="199890"/>
    <lineage>
        <taxon>Eukaryota</taxon>
        <taxon>Metazoa</taxon>
        <taxon>Ecdysozoa</taxon>
        <taxon>Arthropoda</taxon>
        <taxon>Hexapoda</taxon>
        <taxon>Insecta</taxon>
        <taxon>Pterygota</taxon>
        <taxon>Neoptera</taxon>
        <taxon>Endopterygota</taxon>
        <taxon>Diptera</taxon>
        <taxon>Nematocera</taxon>
        <taxon>Culicoidea</taxon>
        <taxon>Culicidae</taxon>
        <taxon>Anophelinae</taxon>
        <taxon>Anopheles</taxon>
    </lineage>
</organism>
<feature type="domain" description="RGS" evidence="2">
    <location>
        <begin position="314"/>
        <end position="381"/>
    </location>
</feature>
<evidence type="ECO:0000313" key="3">
    <source>
        <dbReference type="EnsemblMetazoa" id="AEPI008104-PA"/>
    </source>
</evidence>
<dbReference type="InterPro" id="IPR037719">
    <property type="entry name" value="AKAP10_AKB_dom"/>
</dbReference>
<dbReference type="InterPro" id="IPR036305">
    <property type="entry name" value="RGS_sf"/>
</dbReference>
<dbReference type="STRING" id="199890.A0A182PMD1"/>
<dbReference type="PANTHER" id="PTHR13155:SF1">
    <property type="entry name" value="A-KINASE ANCHOR PROTEIN 10, MITOCHONDRIAL"/>
    <property type="match status" value="1"/>
</dbReference>
<sequence length="714" mass="78832">MLQFLKKTGRRKSITAGSSIISESSSSAIVNNDPTAASSSLRTSDDVIDGAKPPETDEEALRLAERLCFERKDVSAVRVSKLSRRMVDILAEQSCICYFVQFLESKNALSLIKFWLEVDSFKAAASGESVRGVAKGSGGSGHGHSRLHRSVSSDGYDSLSYFSVDCDSLSTNSFSENAFEDSQSVDDGRELDSRTSQSCTPVPPPTSLEVLEEVDIKEDGTTNDEDGTTAVPDDGQSVGKESQNKHLEVCDITIMRQSLTDDEKTQICEAGKGTTIETTAEPTKTPNHHMTTQTTSSSANRPFNSLINSDAVRIYRKYLVSSSPHFIEMPATILSNISLALCSSGTCNEIIFNEAQNYLLEMLEQNYLNPFLECSFYCKYTLEVLTSENLTLRDILGSEMALFYFMEHLEQQGKRHYLEFYVAAVNFKRSFENQAQAQKDAVVLYEKYFSLQATSSLGLSDKIRFLLEEHICSSDLGSVAECFELPVRIIEHFLEQRYFTGFIKSPLYCRFISELLGKVKTNTTNDAVSGILPGARGAEQRSGGLANSGGRRGHRKTLSDITSDSSVGAGRRGNTVAFISSQNTLLAMSDTNYHRNRKHLVAMTMAAAASNSPSNGVGMGGGTGSGDIMHIDSRHLYNPDLLWRRTSPTTGLTFGRIDALGRYERDFDIVEPPSSDDRWNRNRIKKAVRKLVNLPEDKAQEELAWQVAEMILLG</sequence>
<dbReference type="Gene3D" id="1.10.167.10">
    <property type="entry name" value="Regulator of G-protein Signalling 4, domain 2"/>
    <property type="match status" value="3"/>
</dbReference>
<feature type="region of interest" description="Disordered" evidence="1">
    <location>
        <begin position="31"/>
        <end position="55"/>
    </location>
</feature>
<accession>A0A182PMD1</accession>
<dbReference type="InterPro" id="IPR052246">
    <property type="entry name" value="Cell_Polariz_PKAAnc"/>
</dbReference>
<dbReference type="SMART" id="SM00315">
    <property type="entry name" value="RGS"/>
    <property type="match status" value="2"/>
</dbReference>
<reference evidence="3" key="2">
    <citation type="submission" date="2020-05" db="UniProtKB">
        <authorList>
            <consortium name="EnsemblMetazoa"/>
        </authorList>
    </citation>
    <scope>IDENTIFICATION</scope>
    <source>
        <strain evidence="3">Epiroticus2</strain>
    </source>
</reference>
<feature type="region of interest" description="Disordered" evidence="1">
    <location>
        <begin position="178"/>
        <end position="243"/>
    </location>
</feature>
<dbReference type="PROSITE" id="PS50132">
    <property type="entry name" value="RGS"/>
    <property type="match status" value="3"/>
</dbReference>
<dbReference type="CDD" id="cd12804">
    <property type="entry name" value="AKAP10_AKB"/>
    <property type="match status" value="1"/>
</dbReference>
<dbReference type="PANTHER" id="PTHR13155">
    <property type="entry name" value="A-KINASE ANCHOR PROTEINS"/>
    <property type="match status" value="1"/>
</dbReference>
<name>A0A182PMD1_9DIPT</name>
<feature type="compositionally biased region" description="Polar residues" evidence="1">
    <location>
        <begin position="31"/>
        <end position="42"/>
    </location>
</feature>
<dbReference type="GO" id="GO:0005739">
    <property type="term" value="C:mitochondrion"/>
    <property type="evidence" value="ECO:0007669"/>
    <property type="project" value="TreeGrafter"/>
</dbReference>
<evidence type="ECO:0000259" key="2">
    <source>
        <dbReference type="PROSITE" id="PS50132"/>
    </source>
</evidence>
<proteinExistence type="predicted"/>
<feature type="compositionally biased region" description="Polar residues" evidence="1">
    <location>
        <begin position="288"/>
        <end position="302"/>
    </location>
</feature>
<protein>
    <recommendedName>
        <fullName evidence="2">RGS domain-containing protein</fullName>
    </recommendedName>
</protein>
<dbReference type="SUPFAM" id="SSF48097">
    <property type="entry name" value="Regulator of G-protein signaling, RGS"/>
    <property type="match status" value="2"/>
</dbReference>
<dbReference type="Pfam" id="PF00615">
    <property type="entry name" value="RGS"/>
    <property type="match status" value="2"/>
</dbReference>
<dbReference type="GO" id="GO:0051018">
    <property type="term" value="F:protein kinase A binding"/>
    <property type="evidence" value="ECO:0007669"/>
    <property type="project" value="InterPro"/>
</dbReference>
<feature type="region of interest" description="Disordered" evidence="1">
    <location>
        <begin position="278"/>
        <end position="302"/>
    </location>
</feature>
<feature type="compositionally biased region" description="Acidic residues" evidence="1">
    <location>
        <begin position="210"/>
        <end position="227"/>
    </location>
</feature>
<dbReference type="Proteomes" id="UP000075885">
    <property type="component" value="Unassembled WGS sequence"/>
</dbReference>
<dbReference type="InterPro" id="IPR016137">
    <property type="entry name" value="RGS"/>
</dbReference>
<dbReference type="GO" id="GO:0008104">
    <property type="term" value="P:intracellular protein localization"/>
    <property type="evidence" value="ECO:0007669"/>
    <property type="project" value="TreeGrafter"/>
</dbReference>
<reference evidence="4" key="1">
    <citation type="submission" date="2013-03" db="EMBL/GenBank/DDBJ databases">
        <title>The Genome Sequence of Anopheles epiroticus epiroticus2.</title>
        <authorList>
            <consortium name="The Broad Institute Genomics Platform"/>
            <person name="Neafsey D.E."/>
            <person name="Howell P."/>
            <person name="Walker B."/>
            <person name="Young S.K."/>
            <person name="Zeng Q."/>
            <person name="Gargeya S."/>
            <person name="Fitzgerald M."/>
            <person name="Haas B."/>
            <person name="Abouelleil A."/>
            <person name="Allen A.W."/>
            <person name="Alvarado L."/>
            <person name="Arachchi H.M."/>
            <person name="Berlin A.M."/>
            <person name="Chapman S.B."/>
            <person name="Gainer-Dewar J."/>
            <person name="Goldberg J."/>
            <person name="Griggs A."/>
            <person name="Gujja S."/>
            <person name="Hansen M."/>
            <person name="Howarth C."/>
            <person name="Imamovic A."/>
            <person name="Ireland A."/>
            <person name="Larimer J."/>
            <person name="McCowan C."/>
            <person name="Murphy C."/>
            <person name="Pearson M."/>
            <person name="Poon T.W."/>
            <person name="Priest M."/>
            <person name="Roberts A."/>
            <person name="Saif S."/>
            <person name="Shea T."/>
            <person name="Sisk P."/>
            <person name="Sykes S."/>
            <person name="Wortman J."/>
            <person name="Nusbaum C."/>
            <person name="Birren B."/>
        </authorList>
    </citation>
    <scope>NUCLEOTIDE SEQUENCE [LARGE SCALE GENOMIC DNA]</scope>
    <source>
        <strain evidence="4">Epiroticus2</strain>
    </source>
</reference>
<dbReference type="GO" id="GO:0005886">
    <property type="term" value="C:plasma membrane"/>
    <property type="evidence" value="ECO:0007669"/>
    <property type="project" value="TreeGrafter"/>
</dbReference>
<feature type="domain" description="RGS" evidence="2">
    <location>
        <begin position="85"/>
        <end position="135"/>
    </location>
</feature>